<comment type="caution">
    <text evidence="3">The sequence shown here is derived from an EMBL/GenBank/DDBJ whole genome shotgun (WGS) entry which is preliminary data.</text>
</comment>
<feature type="domain" description="TTF-type" evidence="2">
    <location>
        <begin position="115"/>
        <end position="208"/>
    </location>
</feature>
<dbReference type="EMBL" id="VUJU01008217">
    <property type="protein sequence ID" value="KAF0733947.1"/>
    <property type="molecule type" value="Genomic_DNA"/>
</dbReference>
<dbReference type="PANTHER" id="PTHR45749">
    <property type="match status" value="1"/>
</dbReference>
<name>A0A6G0X292_APHCR</name>
<keyword evidence="4" id="KW-1185">Reference proteome</keyword>
<organism evidence="3 4">
    <name type="scientific">Aphis craccivora</name>
    <name type="common">Cowpea aphid</name>
    <dbReference type="NCBI Taxonomy" id="307492"/>
    <lineage>
        <taxon>Eukaryota</taxon>
        <taxon>Metazoa</taxon>
        <taxon>Ecdysozoa</taxon>
        <taxon>Arthropoda</taxon>
        <taxon>Hexapoda</taxon>
        <taxon>Insecta</taxon>
        <taxon>Pterygota</taxon>
        <taxon>Neoptera</taxon>
        <taxon>Paraneoptera</taxon>
        <taxon>Hemiptera</taxon>
        <taxon>Sternorrhyncha</taxon>
        <taxon>Aphidomorpha</taxon>
        <taxon>Aphidoidea</taxon>
        <taxon>Aphididae</taxon>
        <taxon>Aphidini</taxon>
        <taxon>Aphis</taxon>
        <taxon>Aphis</taxon>
    </lineage>
</organism>
<evidence type="ECO:0000313" key="3">
    <source>
        <dbReference type="EMBL" id="KAF0733947.1"/>
    </source>
</evidence>
<dbReference type="PANTHER" id="PTHR45749:SF37">
    <property type="entry name" value="OS05G0311600 PROTEIN"/>
    <property type="match status" value="1"/>
</dbReference>
<dbReference type="InterPro" id="IPR006580">
    <property type="entry name" value="Znf_TTF"/>
</dbReference>
<dbReference type="AlphaFoldDB" id="A0A6G0X292"/>
<reference evidence="3 4" key="1">
    <citation type="submission" date="2019-08" db="EMBL/GenBank/DDBJ databases">
        <title>Whole genome of Aphis craccivora.</title>
        <authorList>
            <person name="Voronova N.V."/>
            <person name="Shulinski R.S."/>
            <person name="Bandarenka Y.V."/>
            <person name="Zhorov D.G."/>
            <person name="Warner D."/>
        </authorList>
    </citation>
    <scope>NUCLEOTIDE SEQUENCE [LARGE SCALE GENOMIC DNA]</scope>
    <source>
        <strain evidence="3">180601</strain>
        <tissue evidence="3">Whole Body</tissue>
    </source>
</reference>
<dbReference type="SMART" id="SM00597">
    <property type="entry name" value="ZnF_TTF"/>
    <property type="match status" value="1"/>
</dbReference>
<dbReference type="OrthoDB" id="10059816at2759"/>
<dbReference type="Proteomes" id="UP000478052">
    <property type="component" value="Unassembled WGS sequence"/>
</dbReference>
<feature type="region of interest" description="Disordered" evidence="1">
    <location>
        <begin position="91"/>
        <end position="111"/>
    </location>
</feature>
<proteinExistence type="predicted"/>
<protein>
    <recommendedName>
        <fullName evidence="2">TTF-type domain-containing protein</fullName>
    </recommendedName>
</protein>
<accession>A0A6G0X292</accession>
<evidence type="ECO:0000256" key="1">
    <source>
        <dbReference type="SAM" id="MobiDB-lite"/>
    </source>
</evidence>
<evidence type="ECO:0000313" key="4">
    <source>
        <dbReference type="Proteomes" id="UP000478052"/>
    </source>
</evidence>
<gene>
    <name evidence="3" type="ORF">FWK35_00030330</name>
</gene>
<sequence length="302" mass="34912">MSHNKPKGGAEKRRLKRNSELIIAGNDNKQKKLSFFNIMTQQSEVSKVESKDKVEQVYSVEESVNTEKNSNKILTTVDAKVLLKDNIVQNHPQDLSSSKNDHPAQPKLMMNPTTNGRRFSIKYFQLYEWLEYSISLDALYCFVCQHFAASITVPAEVFGKLSFVDYGATCNKWKDFKGTLNKHERNKRHIISMQRWIDYRLVQNKNEISVSNQIIHVRQNNINKNCQHILFLLKVALYLAKQGLPFRGNNESKNSKNRGNCLELLDVFCDANMKERLASMYGHYTSPEYQNDLILSIAKLTR</sequence>
<evidence type="ECO:0000259" key="2">
    <source>
        <dbReference type="SMART" id="SM00597"/>
    </source>
</evidence>